<feature type="binding site" evidence="4">
    <location>
        <position position="205"/>
    </location>
    <ligand>
        <name>a divalent metal cation</name>
        <dbReference type="ChEBI" id="CHEBI:60240"/>
        <label>1</label>
    </ligand>
</feature>
<reference evidence="5 6" key="1">
    <citation type="submission" date="2019-03" db="EMBL/GenBank/DDBJ databases">
        <title>Freshwater and sediment microbial communities from various areas in North America, analyzing microbe dynamics in response to fracking.</title>
        <authorList>
            <person name="Lamendella R."/>
        </authorList>
    </citation>
    <scope>NUCLEOTIDE SEQUENCE [LARGE SCALE GENOMIC DNA]</scope>
    <source>
        <strain evidence="5 6">18_TX</strain>
    </source>
</reference>
<dbReference type="Proteomes" id="UP000295531">
    <property type="component" value="Unassembled WGS sequence"/>
</dbReference>
<accession>A0A4R6PH29</accession>
<evidence type="ECO:0000256" key="1">
    <source>
        <dbReference type="ARBA" id="ARBA00009275"/>
    </source>
</evidence>
<keyword evidence="6" id="KW-1185">Reference proteome</keyword>
<dbReference type="GO" id="GO:0016788">
    <property type="term" value="F:hydrolase activity, acting on ester bonds"/>
    <property type="evidence" value="ECO:0007669"/>
    <property type="project" value="InterPro"/>
</dbReference>
<dbReference type="RefSeq" id="WP_133539445.1">
    <property type="nucleotide sequence ID" value="NZ_SNXI01000006.1"/>
</dbReference>
<dbReference type="PROSITE" id="PS01090">
    <property type="entry name" value="TATD_2"/>
    <property type="match status" value="1"/>
</dbReference>
<sequence length="263" mass="29147">MWFDAGVNLTNTRLLTNLDGVMERARAAGVTRQLIIATNESEAQAAITLCERHPEQLVTTVGVHPHDAAGVSANYLERLTELAKHPAVVAIGECGLDFNRNYSPPEQQIKVFSEQIQLANRLGLPLYLHERDAREKQIQLLDKLCSASTECISHCFTGGPEDAKAYKARGHWFGITGWLCDDRRNQALVAALPLLPQDQLLIETDAPFLLPRTLRPRPKLNEPQWLPEVGCALAQHLNLKQEEVAKLTTDNACRLFALSEASG</sequence>
<dbReference type="EMBL" id="SNXI01000006">
    <property type="protein sequence ID" value="TDP37594.1"/>
    <property type="molecule type" value="Genomic_DNA"/>
</dbReference>
<organism evidence="5 6">
    <name type="scientific">Idiomarina aquatica</name>
    <dbReference type="NCBI Taxonomy" id="1327752"/>
    <lineage>
        <taxon>Bacteria</taxon>
        <taxon>Pseudomonadati</taxon>
        <taxon>Pseudomonadota</taxon>
        <taxon>Gammaproteobacteria</taxon>
        <taxon>Alteromonadales</taxon>
        <taxon>Idiomarinaceae</taxon>
        <taxon>Idiomarina</taxon>
    </lineage>
</organism>
<feature type="binding site" evidence="4">
    <location>
        <position position="154"/>
    </location>
    <ligand>
        <name>a divalent metal cation</name>
        <dbReference type="ChEBI" id="CHEBI:60240"/>
        <label>2</label>
    </ligand>
</feature>
<comment type="similarity">
    <text evidence="1">Belongs to the metallo-dependent hydrolases superfamily. TatD-type hydrolase family.</text>
</comment>
<dbReference type="PIRSF" id="PIRSF005902">
    <property type="entry name" value="DNase_TatD"/>
    <property type="match status" value="1"/>
</dbReference>
<feature type="binding site" evidence="4">
    <location>
        <position position="129"/>
    </location>
    <ligand>
        <name>a divalent metal cation</name>
        <dbReference type="ChEBI" id="CHEBI:60240"/>
        <label>2</label>
    </ligand>
</feature>
<evidence type="ECO:0000256" key="3">
    <source>
        <dbReference type="ARBA" id="ARBA00022801"/>
    </source>
</evidence>
<dbReference type="AlphaFoldDB" id="A0A4R6PH29"/>
<dbReference type="OrthoDB" id="9810005at2"/>
<dbReference type="CDD" id="cd01310">
    <property type="entry name" value="TatD_DNAse"/>
    <property type="match status" value="1"/>
</dbReference>
<dbReference type="Pfam" id="PF01026">
    <property type="entry name" value="TatD_DNase"/>
    <property type="match status" value="1"/>
</dbReference>
<dbReference type="InterPro" id="IPR018228">
    <property type="entry name" value="DNase_TatD-rel_CS"/>
</dbReference>
<proteinExistence type="inferred from homology"/>
<dbReference type="InterPro" id="IPR001130">
    <property type="entry name" value="TatD-like"/>
</dbReference>
<evidence type="ECO:0000256" key="4">
    <source>
        <dbReference type="PIRSR" id="PIRSR005902-1"/>
    </source>
</evidence>
<comment type="caution">
    <text evidence="5">The sequence shown here is derived from an EMBL/GenBank/DDBJ whole genome shotgun (WGS) entry which is preliminary data.</text>
</comment>
<dbReference type="FunFam" id="3.20.20.140:FF:000005">
    <property type="entry name" value="TatD family hydrolase"/>
    <property type="match status" value="1"/>
</dbReference>
<keyword evidence="2 4" id="KW-0479">Metal-binding</keyword>
<dbReference type="GO" id="GO:0046872">
    <property type="term" value="F:metal ion binding"/>
    <property type="evidence" value="ECO:0007669"/>
    <property type="project" value="UniProtKB-KW"/>
</dbReference>
<evidence type="ECO:0000256" key="2">
    <source>
        <dbReference type="ARBA" id="ARBA00022723"/>
    </source>
</evidence>
<name>A0A4R6PH29_9GAMM</name>
<dbReference type="GO" id="GO:0005829">
    <property type="term" value="C:cytosol"/>
    <property type="evidence" value="ECO:0007669"/>
    <property type="project" value="TreeGrafter"/>
</dbReference>
<evidence type="ECO:0000313" key="5">
    <source>
        <dbReference type="EMBL" id="TDP37594.1"/>
    </source>
</evidence>
<keyword evidence="3" id="KW-0378">Hydrolase</keyword>
<dbReference type="PROSITE" id="PS01091">
    <property type="entry name" value="TATD_3"/>
    <property type="match status" value="1"/>
</dbReference>
<gene>
    <name evidence="5" type="ORF">DEU29_10657</name>
</gene>
<evidence type="ECO:0000313" key="6">
    <source>
        <dbReference type="Proteomes" id="UP000295531"/>
    </source>
</evidence>
<dbReference type="SUPFAM" id="SSF51556">
    <property type="entry name" value="Metallo-dependent hydrolases"/>
    <property type="match status" value="1"/>
</dbReference>
<dbReference type="Gene3D" id="3.20.20.140">
    <property type="entry name" value="Metal-dependent hydrolases"/>
    <property type="match status" value="1"/>
</dbReference>
<dbReference type="PANTHER" id="PTHR46124">
    <property type="entry name" value="D-AMINOACYL-TRNA DEACYLASE"/>
    <property type="match status" value="1"/>
</dbReference>
<dbReference type="InterPro" id="IPR032466">
    <property type="entry name" value="Metal_Hydrolase"/>
</dbReference>
<dbReference type="PANTHER" id="PTHR46124:SF2">
    <property type="entry name" value="D-AMINOACYL-TRNA DEACYLASE"/>
    <property type="match status" value="1"/>
</dbReference>
<feature type="binding site" evidence="4">
    <location>
        <position position="93"/>
    </location>
    <ligand>
        <name>a divalent metal cation</name>
        <dbReference type="ChEBI" id="CHEBI:60240"/>
        <label>1</label>
    </ligand>
</feature>
<protein>
    <submittedName>
        <fullName evidence="5">Sec-independent protein translocase TatD</fullName>
    </submittedName>
</protein>